<dbReference type="FunFam" id="3.40.190.80:FF:000002">
    <property type="entry name" value="Inositol-1-monophosphatase"/>
    <property type="match status" value="1"/>
</dbReference>
<evidence type="ECO:0000256" key="9">
    <source>
        <dbReference type="PIRSR" id="PIRSR600760-2"/>
    </source>
</evidence>
<dbReference type="EC" id="3.1.3.25" evidence="10"/>
<dbReference type="InterPro" id="IPR020550">
    <property type="entry name" value="Inositol_monophosphatase_CS"/>
</dbReference>
<name>A0A835SYL0_9CHLO</name>
<dbReference type="EMBL" id="JAEHOD010000067">
    <property type="protein sequence ID" value="KAG2432408.1"/>
    <property type="molecule type" value="Genomic_DNA"/>
</dbReference>
<dbReference type="Pfam" id="PF00459">
    <property type="entry name" value="Inositol_P"/>
    <property type="match status" value="1"/>
</dbReference>
<dbReference type="GO" id="GO:0008934">
    <property type="term" value="F:inositol monophosphate 1-phosphatase activity"/>
    <property type="evidence" value="ECO:0007669"/>
    <property type="project" value="InterPro"/>
</dbReference>
<dbReference type="InterPro" id="IPR000760">
    <property type="entry name" value="Inositol_monophosphatase-like"/>
</dbReference>
<accession>A0A835SYL0</accession>
<evidence type="ECO:0000256" key="4">
    <source>
        <dbReference type="ARBA" id="ARBA00009759"/>
    </source>
</evidence>
<evidence type="ECO:0000256" key="11">
    <source>
        <dbReference type="SAM" id="MobiDB-lite"/>
    </source>
</evidence>
<feature type="binding site" evidence="9">
    <location>
        <position position="229"/>
    </location>
    <ligand>
        <name>Mg(2+)</name>
        <dbReference type="ChEBI" id="CHEBI:18420"/>
        <label>1</label>
        <note>catalytic</note>
    </ligand>
</feature>
<evidence type="ECO:0000256" key="7">
    <source>
        <dbReference type="ARBA" id="ARBA00022801"/>
    </source>
</evidence>
<dbReference type="PROSITE" id="PS00629">
    <property type="entry name" value="IMP_1"/>
    <property type="match status" value="1"/>
</dbReference>
<comment type="pathway">
    <text evidence="3 10">Polyol metabolism; myo-inositol biosynthesis; myo-inositol from D-glucose 6-phosphate: step 2/2.</text>
</comment>
<evidence type="ECO:0000313" key="12">
    <source>
        <dbReference type="EMBL" id="KAG2432408.1"/>
    </source>
</evidence>
<dbReference type="Proteomes" id="UP000613740">
    <property type="component" value="Unassembled WGS sequence"/>
</dbReference>
<comment type="caution">
    <text evidence="12">The sequence shown here is derived from an EMBL/GenBank/DDBJ whole genome shotgun (WGS) entry which is preliminary data.</text>
</comment>
<dbReference type="Gene3D" id="3.40.190.80">
    <property type="match status" value="1"/>
</dbReference>
<sequence>MTKVPDSLKGSPHVKYLEVAIDAALAAGEVIKGSFKGPKMVEEKLNHADLVTATDKAAEDLIFGRIRAAFPDHAFIGEESAAAAGGTAALGDTPTWMVDPLDGTTNFVHGFPFVCTSIALVVGRRVVVGVVYNPVLGELFAAAAGGGACLNGVPLATSAATDLAGALMGTEVGTARDEETVESTFGRIRTLTSKMRSVRCGGSCALGLCGVAAGRLDAFYEINFGGCWDSAAGALIVSEAGGAVLDPAGGPWDVMSRRVLAAGTRQLGEAVAAVLAGCRLSSREPGPPAPGGVVSLERQEAEAEAEAEAAAEAAKQE</sequence>
<comment type="catalytic activity">
    <reaction evidence="1 10">
        <text>a myo-inositol phosphate + H2O = myo-inositol + phosphate</text>
        <dbReference type="Rhea" id="RHEA:24056"/>
        <dbReference type="ChEBI" id="CHEBI:15377"/>
        <dbReference type="ChEBI" id="CHEBI:17268"/>
        <dbReference type="ChEBI" id="CHEBI:43474"/>
        <dbReference type="ChEBI" id="CHEBI:84139"/>
        <dbReference type="EC" id="3.1.3.25"/>
    </reaction>
</comment>
<dbReference type="CDD" id="cd01639">
    <property type="entry name" value="IMPase"/>
    <property type="match status" value="1"/>
</dbReference>
<dbReference type="UniPathway" id="UPA00823">
    <property type="reaction ID" value="UER00788"/>
</dbReference>
<comment type="cofactor">
    <cofactor evidence="2 9 10">
        <name>Mg(2+)</name>
        <dbReference type="ChEBI" id="CHEBI:18420"/>
    </cofactor>
</comment>
<dbReference type="InterPro" id="IPR033942">
    <property type="entry name" value="IMPase"/>
</dbReference>
<dbReference type="InterPro" id="IPR020552">
    <property type="entry name" value="Inositol_monoPase_Li-sen"/>
</dbReference>
<dbReference type="PANTHER" id="PTHR20854">
    <property type="entry name" value="INOSITOL MONOPHOSPHATASE"/>
    <property type="match status" value="1"/>
</dbReference>
<proteinExistence type="inferred from homology"/>
<evidence type="ECO:0000256" key="6">
    <source>
        <dbReference type="ARBA" id="ARBA00022723"/>
    </source>
</evidence>
<feature type="binding site" evidence="9">
    <location>
        <position position="101"/>
    </location>
    <ligand>
        <name>Mg(2+)</name>
        <dbReference type="ChEBI" id="CHEBI:18420"/>
        <label>1</label>
        <note>catalytic</note>
    </ligand>
</feature>
<reference evidence="12" key="1">
    <citation type="journal article" date="2020" name="bioRxiv">
        <title>Comparative genomics of Chlamydomonas.</title>
        <authorList>
            <person name="Craig R.J."/>
            <person name="Hasan A.R."/>
            <person name="Ness R.W."/>
            <person name="Keightley P.D."/>
        </authorList>
    </citation>
    <scope>NUCLEOTIDE SEQUENCE</scope>
    <source>
        <strain evidence="12">CCAP 11/173</strain>
    </source>
</reference>
<keyword evidence="5" id="KW-0452">Lithium</keyword>
<evidence type="ECO:0000256" key="1">
    <source>
        <dbReference type="ARBA" id="ARBA00001033"/>
    </source>
</evidence>
<keyword evidence="6 9" id="KW-0479">Metal-binding</keyword>
<evidence type="ECO:0000256" key="8">
    <source>
        <dbReference type="ARBA" id="ARBA00022842"/>
    </source>
</evidence>
<evidence type="ECO:0000256" key="5">
    <source>
        <dbReference type="ARBA" id="ARBA00022671"/>
    </source>
</evidence>
<keyword evidence="8 9" id="KW-0460">Magnesium</keyword>
<dbReference type="AlphaFoldDB" id="A0A835SYL0"/>
<dbReference type="GO" id="GO:0046872">
    <property type="term" value="F:metal ion binding"/>
    <property type="evidence" value="ECO:0007669"/>
    <property type="project" value="UniProtKB-KW"/>
</dbReference>
<dbReference type="PRINTS" id="PR00377">
    <property type="entry name" value="IMPHPHTASES"/>
</dbReference>
<keyword evidence="13" id="KW-1185">Reference proteome</keyword>
<feature type="binding site" evidence="9">
    <location>
        <position position="78"/>
    </location>
    <ligand>
        <name>Mg(2+)</name>
        <dbReference type="ChEBI" id="CHEBI:18420"/>
        <label>1</label>
        <note>catalytic</note>
    </ligand>
</feature>
<comment type="similarity">
    <text evidence="4 10">Belongs to the inositol monophosphatase superfamily.</text>
</comment>
<organism evidence="12 13">
    <name type="scientific">Chlamydomonas schloesseri</name>
    <dbReference type="NCBI Taxonomy" id="2026947"/>
    <lineage>
        <taxon>Eukaryota</taxon>
        <taxon>Viridiplantae</taxon>
        <taxon>Chlorophyta</taxon>
        <taxon>core chlorophytes</taxon>
        <taxon>Chlorophyceae</taxon>
        <taxon>CS clade</taxon>
        <taxon>Chlamydomonadales</taxon>
        <taxon>Chlamydomonadaceae</taxon>
        <taxon>Chlamydomonas</taxon>
    </lineage>
</organism>
<dbReference type="GO" id="GO:0006021">
    <property type="term" value="P:inositol biosynthetic process"/>
    <property type="evidence" value="ECO:0007669"/>
    <property type="project" value="UniProtKB-UniPathway"/>
</dbReference>
<dbReference type="SUPFAM" id="SSF56655">
    <property type="entry name" value="Carbohydrate phosphatase"/>
    <property type="match status" value="1"/>
</dbReference>
<protein>
    <recommendedName>
        <fullName evidence="10">Inositol-1-monophosphatase</fullName>
        <ecNumber evidence="10">3.1.3.25</ecNumber>
    </recommendedName>
</protein>
<dbReference type="OrthoDB" id="10254945at2759"/>
<feature type="region of interest" description="Disordered" evidence="11">
    <location>
        <begin position="282"/>
        <end position="317"/>
    </location>
</feature>
<dbReference type="Gene3D" id="3.30.540.10">
    <property type="entry name" value="Fructose-1,6-Bisphosphatase, subunit A, domain 1"/>
    <property type="match status" value="1"/>
</dbReference>
<evidence type="ECO:0000256" key="2">
    <source>
        <dbReference type="ARBA" id="ARBA00001946"/>
    </source>
</evidence>
<feature type="binding site" evidence="9">
    <location>
        <position position="102"/>
    </location>
    <ligand>
        <name>Mg(2+)</name>
        <dbReference type="ChEBI" id="CHEBI:18420"/>
        <label>1</label>
        <note>catalytic</note>
    </ligand>
</feature>
<gene>
    <name evidence="12" type="ORF">HYH02_012979</name>
</gene>
<dbReference type="GO" id="GO:0046854">
    <property type="term" value="P:phosphatidylinositol phosphate biosynthetic process"/>
    <property type="evidence" value="ECO:0007669"/>
    <property type="project" value="InterPro"/>
</dbReference>
<evidence type="ECO:0000313" key="13">
    <source>
        <dbReference type="Proteomes" id="UP000613740"/>
    </source>
</evidence>
<dbReference type="PRINTS" id="PR00378">
    <property type="entry name" value="LIIMPHPHTASE"/>
</dbReference>
<dbReference type="PROSITE" id="PS00630">
    <property type="entry name" value="IMP_2"/>
    <property type="match status" value="1"/>
</dbReference>
<dbReference type="InterPro" id="IPR020583">
    <property type="entry name" value="Inositol_monoP_metal-BS"/>
</dbReference>
<dbReference type="PANTHER" id="PTHR20854:SF4">
    <property type="entry name" value="INOSITOL-1-MONOPHOSPHATASE-RELATED"/>
    <property type="match status" value="1"/>
</dbReference>
<dbReference type="GO" id="GO:0007165">
    <property type="term" value="P:signal transduction"/>
    <property type="evidence" value="ECO:0007669"/>
    <property type="project" value="TreeGrafter"/>
</dbReference>
<keyword evidence="7 10" id="KW-0378">Hydrolase</keyword>
<evidence type="ECO:0000256" key="3">
    <source>
        <dbReference type="ARBA" id="ARBA00005152"/>
    </source>
</evidence>
<feature type="binding site" evidence="9">
    <location>
        <position position="99"/>
    </location>
    <ligand>
        <name>Mg(2+)</name>
        <dbReference type="ChEBI" id="CHEBI:18420"/>
        <label>1</label>
        <note>catalytic</note>
    </ligand>
</feature>
<evidence type="ECO:0000256" key="10">
    <source>
        <dbReference type="RuleBase" id="RU364068"/>
    </source>
</evidence>
<dbReference type="FunFam" id="3.30.540.10:FF:000004">
    <property type="entry name" value="Inositol-1-monophosphatase"/>
    <property type="match status" value="1"/>
</dbReference>